<evidence type="ECO:0000256" key="3">
    <source>
        <dbReference type="SAM" id="MobiDB-lite"/>
    </source>
</evidence>
<dbReference type="CDD" id="cd22744">
    <property type="entry name" value="OTU"/>
    <property type="match status" value="1"/>
</dbReference>
<dbReference type="InterPro" id="IPR001680">
    <property type="entry name" value="WD40_rpt"/>
</dbReference>
<evidence type="ECO:0000313" key="5">
    <source>
        <dbReference type="EMBL" id="POV96479.1"/>
    </source>
</evidence>
<keyword evidence="6" id="KW-1185">Reference proteome</keyword>
<evidence type="ECO:0000313" key="6">
    <source>
        <dbReference type="Proteomes" id="UP000238274"/>
    </source>
</evidence>
<dbReference type="AlphaFoldDB" id="A0A2S4UGS5"/>
<dbReference type="InterPro" id="IPR039328">
    <property type="entry name" value="WDR89"/>
</dbReference>
<name>A0A2S4UGS5_9BASI</name>
<dbReference type="OrthoDB" id="25131at2759"/>
<dbReference type="InterPro" id="IPR036322">
    <property type="entry name" value="WD40_repeat_dom_sf"/>
</dbReference>
<dbReference type="PROSITE" id="PS50802">
    <property type="entry name" value="OTU"/>
    <property type="match status" value="1"/>
</dbReference>
<organism evidence="5 6">
    <name type="scientific">Puccinia striiformis</name>
    <dbReference type="NCBI Taxonomy" id="27350"/>
    <lineage>
        <taxon>Eukaryota</taxon>
        <taxon>Fungi</taxon>
        <taxon>Dikarya</taxon>
        <taxon>Basidiomycota</taxon>
        <taxon>Pucciniomycotina</taxon>
        <taxon>Pucciniomycetes</taxon>
        <taxon>Pucciniales</taxon>
        <taxon>Pucciniaceae</taxon>
        <taxon>Puccinia</taxon>
    </lineage>
</organism>
<accession>A0A2S4UGS5</accession>
<keyword evidence="2" id="KW-0677">Repeat</keyword>
<evidence type="ECO:0000256" key="1">
    <source>
        <dbReference type="ARBA" id="ARBA00022574"/>
    </source>
</evidence>
<protein>
    <recommendedName>
        <fullName evidence="4">OTU domain-containing protein</fullName>
    </recommendedName>
</protein>
<reference evidence="5 6" key="1">
    <citation type="submission" date="2017-12" db="EMBL/GenBank/DDBJ databases">
        <title>Gene loss provides genomic basis for host adaptation in cereal stripe rust fungi.</title>
        <authorList>
            <person name="Xia C."/>
        </authorList>
    </citation>
    <scope>NUCLEOTIDE SEQUENCE [LARGE SCALE GENOMIC DNA]</scope>
    <source>
        <strain evidence="5 6">93TX-2</strain>
    </source>
</reference>
<feature type="compositionally biased region" description="Low complexity" evidence="3">
    <location>
        <begin position="545"/>
        <end position="573"/>
    </location>
</feature>
<keyword evidence="1" id="KW-0853">WD repeat</keyword>
<dbReference type="Gene3D" id="3.90.70.80">
    <property type="match status" value="1"/>
</dbReference>
<sequence>MAYVLQLLPLGGDANCCATSSSSVGGPIKVFDLGRGGNHTPTIELQYPQATGRVSQLKSTIDHSLLIACFSSSSTLLAWDTRSANPKPTIQLTGHSSTPFLSLDYCPDSKLIAAGSSNEDESGLTQIELFDLRGTNNSPFCVYDQAHSDSITSLEFKPSSPDQLLSASTDGLIVLHNTTLADQDESILFTSNTGASVAHARWQPDGKTIWVGSDMETLSRWDADQVRAVQSLNHHVWLTFHSIPSQLSLLNDYGDLRQDSLAKPDPSWEEPVAYLINLATPSPTRSAYFAGSQSGNVVLVDSTVPTPSDGNSWARSKMATQKWSDVLTGTTVDHFNPFTETHLTTLKIIPLSNLTQSTEKHLATRLIGLNLMTRKATHHVSDPPMANFFYSALPKIFSLAYLTLLIVELALVEVTICPSVVTPQAAVTHAFAPSPTHLVTEFRHSEEVSSHVAPNDMHVMGMPVLDHNKDPIRFPRPESSFRKFKNRIKGLLQRFKERIYKILRIGQRKNPPSNGWEHGRPAYVAPTPPVKANEAISPPGHGQDSGYSSDSSLSSTTSNRPSSSWGSFASTSPPGTPPRTPPRALAGIDNTLHTLGRTKIVPYVYDLPYGQWAPIEYLPGYLKTQNFIKTDGMCLYRSYAQLILGDQERWLEVQDKIIEYITKNPKDFIEFMEFEGTDSEKLQHYIWKLKNGGWGGHQETHAFAQAYDKNILIVSRSPVSVMTSVHQPVKPKDQQFLAIILEFDHYELLKKDPYAIPSSPARTP</sequence>
<comment type="caution">
    <text evidence="5">The sequence shown here is derived from an EMBL/GenBank/DDBJ whole genome shotgun (WGS) entry which is preliminary data.</text>
</comment>
<dbReference type="InterPro" id="IPR003323">
    <property type="entry name" value="OTU_dom"/>
</dbReference>
<evidence type="ECO:0000256" key="2">
    <source>
        <dbReference type="ARBA" id="ARBA00022737"/>
    </source>
</evidence>
<dbReference type="SMART" id="SM00320">
    <property type="entry name" value="WD40"/>
    <property type="match status" value="4"/>
</dbReference>
<dbReference type="SUPFAM" id="SSF50978">
    <property type="entry name" value="WD40 repeat-like"/>
    <property type="match status" value="1"/>
</dbReference>
<dbReference type="EMBL" id="PKSM01000368">
    <property type="protein sequence ID" value="POV96479.1"/>
    <property type="molecule type" value="Genomic_DNA"/>
</dbReference>
<dbReference type="SUPFAM" id="SSF54001">
    <property type="entry name" value="Cysteine proteinases"/>
    <property type="match status" value="1"/>
</dbReference>
<dbReference type="VEuPathDB" id="FungiDB:PSHT_15108"/>
<reference evidence="6" key="3">
    <citation type="journal article" date="2018" name="Mol. Plant Microbe Interact.">
        <title>Genome sequence resources for the wheat stripe rust pathogen (Puccinia striiformis f. sp. tritici) and the barley stripe rust pathogen (Puccinia striiformis f. sp. hordei).</title>
        <authorList>
            <person name="Xia C."/>
            <person name="Wang M."/>
            <person name="Yin C."/>
            <person name="Cornejo O.E."/>
            <person name="Hulbert S.H."/>
            <person name="Chen X."/>
        </authorList>
    </citation>
    <scope>NUCLEOTIDE SEQUENCE [LARGE SCALE GENOMIC DNA]</scope>
    <source>
        <strain evidence="6">93TX-2</strain>
    </source>
</reference>
<dbReference type="Pfam" id="PF00400">
    <property type="entry name" value="WD40"/>
    <property type="match status" value="1"/>
</dbReference>
<feature type="region of interest" description="Disordered" evidence="3">
    <location>
        <begin position="506"/>
        <end position="586"/>
    </location>
</feature>
<evidence type="ECO:0000259" key="4">
    <source>
        <dbReference type="PROSITE" id="PS50802"/>
    </source>
</evidence>
<dbReference type="PANTHER" id="PTHR22889:SF0">
    <property type="entry name" value="WD REPEAT-CONTAINING PROTEIN 89"/>
    <property type="match status" value="1"/>
</dbReference>
<gene>
    <name evidence="5" type="ORF">PSHT_15108</name>
</gene>
<dbReference type="InterPro" id="IPR038765">
    <property type="entry name" value="Papain-like_cys_pep_sf"/>
</dbReference>
<dbReference type="VEuPathDB" id="FungiDB:PSTT_07444"/>
<dbReference type="InterPro" id="IPR015943">
    <property type="entry name" value="WD40/YVTN_repeat-like_dom_sf"/>
</dbReference>
<dbReference type="Gene3D" id="2.130.10.10">
    <property type="entry name" value="YVTN repeat-like/Quinoprotein amine dehydrogenase"/>
    <property type="match status" value="1"/>
</dbReference>
<dbReference type="Pfam" id="PF02338">
    <property type="entry name" value="OTU"/>
    <property type="match status" value="1"/>
</dbReference>
<reference evidence="6" key="2">
    <citation type="journal article" date="2018" name="BMC Genomics">
        <title>Genomic insights into host adaptation between the wheat stripe rust pathogen (Puccinia striiformis f. sp. tritici) and the barley stripe rust pathogen (Puccinia striiformis f. sp. hordei).</title>
        <authorList>
            <person name="Xia C."/>
            <person name="Wang M."/>
            <person name="Yin C."/>
            <person name="Cornejo O.E."/>
            <person name="Hulbert S.H."/>
            <person name="Chen X."/>
        </authorList>
    </citation>
    <scope>NUCLEOTIDE SEQUENCE [LARGE SCALE GENOMIC DNA]</scope>
    <source>
        <strain evidence="6">93TX-2</strain>
    </source>
</reference>
<proteinExistence type="predicted"/>
<dbReference type="Proteomes" id="UP000238274">
    <property type="component" value="Unassembled WGS sequence"/>
</dbReference>
<feature type="domain" description="OTU" evidence="4">
    <location>
        <begin position="623"/>
        <end position="752"/>
    </location>
</feature>
<dbReference type="PANTHER" id="PTHR22889">
    <property type="entry name" value="WD REPEAT-CONTAINING PROTEIN 89"/>
    <property type="match status" value="1"/>
</dbReference>